<dbReference type="PANTHER" id="PTHR48081:SF8">
    <property type="entry name" value="ALPHA_BETA HYDROLASE FOLD-3 DOMAIN-CONTAINING PROTEIN-RELATED"/>
    <property type="match status" value="1"/>
</dbReference>
<gene>
    <name evidence="3" type="ORF">G7Y89_g2474</name>
</gene>
<organism evidence="3 4">
    <name type="scientific">Cudoniella acicularis</name>
    <dbReference type="NCBI Taxonomy" id="354080"/>
    <lineage>
        <taxon>Eukaryota</taxon>
        <taxon>Fungi</taxon>
        <taxon>Dikarya</taxon>
        <taxon>Ascomycota</taxon>
        <taxon>Pezizomycotina</taxon>
        <taxon>Leotiomycetes</taxon>
        <taxon>Helotiales</taxon>
        <taxon>Tricladiaceae</taxon>
        <taxon>Cudoniella</taxon>
    </lineage>
</organism>
<dbReference type="InterPro" id="IPR013094">
    <property type="entry name" value="AB_hydrolase_3"/>
</dbReference>
<dbReference type="Gene3D" id="3.40.50.1820">
    <property type="entry name" value="alpha/beta hydrolase"/>
    <property type="match status" value="1"/>
</dbReference>
<proteinExistence type="predicted"/>
<feature type="domain" description="Alpha/beta hydrolase fold-3" evidence="2">
    <location>
        <begin position="92"/>
        <end position="306"/>
    </location>
</feature>
<dbReference type="Pfam" id="PF07859">
    <property type="entry name" value="Abhydrolase_3"/>
    <property type="match status" value="1"/>
</dbReference>
<dbReference type="InterPro" id="IPR050300">
    <property type="entry name" value="GDXG_lipolytic_enzyme"/>
</dbReference>
<dbReference type="AlphaFoldDB" id="A0A8H4RV52"/>
<dbReference type="SUPFAM" id="SSF53474">
    <property type="entry name" value="alpha/beta-Hydrolases"/>
    <property type="match status" value="1"/>
</dbReference>
<comment type="caution">
    <text evidence="3">The sequence shown here is derived from an EMBL/GenBank/DDBJ whole genome shotgun (WGS) entry which is preliminary data.</text>
</comment>
<reference evidence="3 4" key="1">
    <citation type="submission" date="2020-03" db="EMBL/GenBank/DDBJ databases">
        <title>Draft Genome Sequence of Cudoniella acicularis.</title>
        <authorList>
            <person name="Buettner E."/>
            <person name="Kellner H."/>
        </authorList>
    </citation>
    <scope>NUCLEOTIDE SEQUENCE [LARGE SCALE GENOMIC DNA]</scope>
    <source>
        <strain evidence="3 4">DSM 108380</strain>
    </source>
</reference>
<sequence length="334" mass="37030">MTVPYTKDWASLAKLNPELETLLLPLKGFQLVIPGVTTLEMARAGAAKRRPTEPWPEVREKDIQIPMRDGTTIRARVYSPSEPMTVRKPLAVFAFGGGYVLGSLETEEANCRTWAKRCGGVAVSVGYRVAPEHSWPGTVKDAYDAVKWVAEHHQELGSDPSKGFILGGTSSGATTMAAISHLWRDEGLTPPLTGVFLAVPAPCVVSALPEKYRHREMSWEQNRDAPIFNRTASDFNSSIAKFKADDPLRSPLLFPTGHKDLPPTYFAVAGADPWRDAGLLYEEILREECGVKTKVDIYGGLTHGFWGIFPNAEFSKEYRRKADEALQWLLEQSK</sequence>
<dbReference type="InterPro" id="IPR029058">
    <property type="entry name" value="AB_hydrolase_fold"/>
</dbReference>
<keyword evidence="4" id="KW-1185">Reference proteome</keyword>
<evidence type="ECO:0000313" key="4">
    <source>
        <dbReference type="Proteomes" id="UP000566819"/>
    </source>
</evidence>
<accession>A0A8H4RV52</accession>
<keyword evidence="1" id="KW-0378">Hydrolase</keyword>
<dbReference type="EMBL" id="JAAMPI010000109">
    <property type="protein sequence ID" value="KAF4635620.1"/>
    <property type="molecule type" value="Genomic_DNA"/>
</dbReference>
<evidence type="ECO:0000313" key="3">
    <source>
        <dbReference type="EMBL" id="KAF4635620.1"/>
    </source>
</evidence>
<name>A0A8H4RV52_9HELO</name>
<evidence type="ECO:0000256" key="1">
    <source>
        <dbReference type="ARBA" id="ARBA00022801"/>
    </source>
</evidence>
<dbReference type="PANTHER" id="PTHR48081">
    <property type="entry name" value="AB HYDROLASE SUPERFAMILY PROTEIN C4A8.06C"/>
    <property type="match status" value="1"/>
</dbReference>
<dbReference type="GO" id="GO:0016787">
    <property type="term" value="F:hydrolase activity"/>
    <property type="evidence" value="ECO:0007669"/>
    <property type="project" value="UniProtKB-KW"/>
</dbReference>
<dbReference type="OrthoDB" id="408631at2759"/>
<protein>
    <recommendedName>
        <fullName evidence="2">Alpha/beta hydrolase fold-3 domain-containing protein</fullName>
    </recommendedName>
</protein>
<evidence type="ECO:0000259" key="2">
    <source>
        <dbReference type="Pfam" id="PF07859"/>
    </source>
</evidence>
<dbReference type="Proteomes" id="UP000566819">
    <property type="component" value="Unassembled WGS sequence"/>
</dbReference>